<feature type="domain" description="TauD/TfdA-like" evidence="2">
    <location>
        <begin position="90"/>
        <end position="356"/>
    </location>
</feature>
<dbReference type="EMBL" id="MU853223">
    <property type="protein sequence ID" value="KAK4129322.1"/>
    <property type="molecule type" value="Genomic_DNA"/>
</dbReference>
<dbReference type="Pfam" id="PF02668">
    <property type="entry name" value="TauD"/>
    <property type="match status" value="1"/>
</dbReference>
<keyword evidence="1" id="KW-0560">Oxidoreductase</keyword>
<dbReference type="InterPro" id="IPR042098">
    <property type="entry name" value="TauD-like_sf"/>
</dbReference>
<reference evidence="3" key="1">
    <citation type="journal article" date="2023" name="Mol. Phylogenet. Evol.">
        <title>Genome-scale phylogeny and comparative genomics of the fungal order Sordariales.</title>
        <authorList>
            <person name="Hensen N."/>
            <person name="Bonometti L."/>
            <person name="Westerberg I."/>
            <person name="Brannstrom I.O."/>
            <person name="Guillou S."/>
            <person name="Cros-Aarteil S."/>
            <person name="Calhoun S."/>
            <person name="Haridas S."/>
            <person name="Kuo A."/>
            <person name="Mondo S."/>
            <person name="Pangilinan J."/>
            <person name="Riley R."/>
            <person name="LaButti K."/>
            <person name="Andreopoulos B."/>
            <person name="Lipzen A."/>
            <person name="Chen C."/>
            <person name="Yan M."/>
            <person name="Daum C."/>
            <person name="Ng V."/>
            <person name="Clum A."/>
            <person name="Steindorff A."/>
            <person name="Ohm R.A."/>
            <person name="Martin F."/>
            <person name="Silar P."/>
            <person name="Natvig D.O."/>
            <person name="Lalanne C."/>
            <person name="Gautier V."/>
            <person name="Ament-Velasquez S.L."/>
            <person name="Kruys A."/>
            <person name="Hutchinson M.I."/>
            <person name="Powell A.J."/>
            <person name="Barry K."/>
            <person name="Miller A.N."/>
            <person name="Grigoriev I.V."/>
            <person name="Debuchy R."/>
            <person name="Gladieux P."/>
            <person name="Hiltunen Thoren M."/>
            <person name="Johannesson H."/>
        </authorList>
    </citation>
    <scope>NUCLEOTIDE SEQUENCE</scope>
    <source>
        <strain evidence="3">CBS 731.68</strain>
    </source>
</reference>
<dbReference type="Proteomes" id="UP001302602">
    <property type="component" value="Unassembled WGS sequence"/>
</dbReference>
<dbReference type="RefSeq" id="XP_062653093.1">
    <property type="nucleotide sequence ID" value="XM_062795852.1"/>
</dbReference>
<dbReference type="SUPFAM" id="SSF51197">
    <property type="entry name" value="Clavaminate synthase-like"/>
    <property type="match status" value="1"/>
</dbReference>
<evidence type="ECO:0000256" key="1">
    <source>
        <dbReference type="ARBA" id="ARBA00023002"/>
    </source>
</evidence>
<proteinExistence type="predicted"/>
<evidence type="ECO:0000313" key="4">
    <source>
        <dbReference type="Proteomes" id="UP001302602"/>
    </source>
</evidence>
<dbReference type="InterPro" id="IPR003819">
    <property type="entry name" value="TauD/TfdA-like"/>
</dbReference>
<dbReference type="Gene3D" id="3.60.130.10">
    <property type="entry name" value="Clavaminate synthase-like"/>
    <property type="match status" value="1"/>
</dbReference>
<gene>
    <name evidence="3" type="ORF">N657DRAFT_67587</name>
</gene>
<organism evidence="3 4">
    <name type="scientific">Parathielavia appendiculata</name>
    <dbReference type="NCBI Taxonomy" id="2587402"/>
    <lineage>
        <taxon>Eukaryota</taxon>
        <taxon>Fungi</taxon>
        <taxon>Dikarya</taxon>
        <taxon>Ascomycota</taxon>
        <taxon>Pezizomycotina</taxon>
        <taxon>Sordariomycetes</taxon>
        <taxon>Sordariomycetidae</taxon>
        <taxon>Sordariales</taxon>
        <taxon>Chaetomiaceae</taxon>
        <taxon>Parathielavia</taxon>
    </lineage>
</organism>
<protein>
    <submittedName>
        <fullName evidence="3">Clavaminate synthase-like protein</fullName>
    </submittedName>
</protein>
<comment type="caution">
    <text evidence="3">The sequence shown here is derived from an EMBL/GenBank/DDBJ whole genome shotgun (WGS) entry which is preliminary data.</text>
</comment>
<evidence type="ECO:0000259" key="2">
    <source>
        <dbReference type="Pfam" id="PF02668"/>
    </source>
</evidence>
<dbReference type="PANTHER" id="PTHR10696:SF49">
    <property type="entry name" value="TAUD_TFDA-LIKE DOMAIN-CONTAINING PROTEIN"/>
    <property type="match status" value="1"/>
</dbReference>
<evidence type="ECO:0000313" key="3">
    <source>
        <dbReference type="EMBL" id="KAK4129322.1"/>
    </source>
</evidence>
<dbReference type="PANTHER" id="PTHR10696">
    <property type="entry name" value="GAMMA-BUTYROBETAINE HYDROXYLASE-RELATED"/>
    <property type="match status" value="1"/>
</dbReference>
<reference evidence="3" key="2">
    <citation type="submission" date="2023-05" db="EMBL/GenBank/DDBJ databases">
        <authorList>
            <consortium name="Lawrence Berkeley National Laboratory"/>
            <person name="Steindorff A."/>
            <person name="Hensen N."/>
            <person name="Bonometti L."/>
            <person name="Westerberg I."/>
            <person name="Brannstrom I.O."/>
            <person name="Guillou S."/>
            <person name="Cros-Aarteil S."/>
            <person name="Calhoun S."/>
            <person name="Haridas S."/>
            <person name="Kuo A."/>
            <person name="Mondo S."/>
            <person name="Pangilinan J."/>
            <person name="Riley R."/>
            <person name="Labutti K."/>
            <person name="Andreopoulos B."/>
            <person name="Lipzen A."/>
            <person name="Chen C."/>
            <person name="Yanf M."/>
            <person name="Daum C."/>
            <person name="Ng V."/>
            <person name="Clum A."/>
            <person name="Ohm R."/>
            <person name="Martin F."/>
            <person name="Silar P."/>
            <person name="Natvig D."/>
            <person name="Lalanne C."/>
            <person name="Gautier V."/>
            <person name="Ament-Velasquez S.L."/>
            <person name="Kruys A."/>
            <person name="Hutchinson M.I."/>
            <person name="Powell A.J."/>
            <person name="Barry K."/>
            <person name="Miller A.N."/>
            <person name="Grigoriev I.V."/>
            <person name="Debuchy R."/>
            <person name="Gladieux P."/>
            <person name="Thoren M.H."/>
            <person name="Johannesson H."/>
        </authorList>
    </citation>
    <scope>NUCLEOTIDE SEQUENCE</scope>
    <source>
        <strain evidence="3">CBS 731.68</strain>
    </source>
</reference>
<dbReference type="AlphaFoldDB" id="A0AAN6Z8U9"/>
<accession>A0AAN6Z8U9</accession>
<sequence>MGPVAAGPVLAAAAAPVVGTPSLALRAKANADVPALPAGFPAHLPDKLAWTGSDFNKSSEHILVLDGLGLAEVRAAIEYYKSLGQDGDLVEPSSFPLPTLGPLLRALSRDVHSGRGFCVIRGLNPASYSVEDLTLAYLGVQSYIAEQRGRQDKRGNMLGQCLYATFNAPRRLLMVGAVHIVADNSTKQMAEHHRHSTKAITFHNEEAGDVVGWLTRSTAAAGGKCIIASAYTVYNVLAATRPDVIRTLARSDWPFAMPRFHCRPVVFYQDSKLIMNFGRAALMGSAAHPRPQHLPALTARQVEALDAIETIAQATQLEIQTQAGDMHFINNLAILHRREGFANGQAATEKRHLVRMRLRSAEHGWRIPRELAAEWDEAFKKQGVRHWHVEPMPHYFFSMRMHPN</sequence>
<dbReference type="GeneID" id="87832620"/>
<dbReference type="GO" id="GO:0016491">
    <property type="term" value="F:oxidoreductase activity"/>
    <property type="evidence" value="ECO:0007669"/>
    <property type="project" value="UniProtKB-KW"/>
</dbReference>
<name>A0AAN6Z8U9_9PEZI</name>
<dbReference type="InterPro" id="IPR050411">
    <property type="entry name" value="AlphaKG_dependent_hydroxylases"/>
</dbReference>
<keyword evidence="4" id="KW-1185">Reference proteome</keyword>